<dbReference type="Proteomes" id="UP000023152">
    <property type="component" value="Unassembled WGS sequence"/>
</dbReference>
<evidence type="ECO:0000259" key="3">
    <source>
        <dbReference type="Pfam" id="PF17919"/>
    </source>
</evidence>
<feature type="domain" description="Reverse transcriptase" evidence="2">
    <location>
        <begin position="2"/>
        <end position="63"/>
    </location>
</feature>
<evidence type="ECO:0008006" key="6">
    <source>
        <dbReference type="Google" id="ProtNLM"/>
    </source>
</evidence>
<dbReference type="PANTHER" id="PTHR37984">
    <property type="entry name" value="PROTEIN CBG26694"/>
    <property type="match status" value="1"/>
</dbReference>
<name>X6M932_RETFI</name>
<dbReference type="Gene3D" id="3.30.70.270">
    <property type="match status" value="1"/>
</dbReference>
<dbReference type="InterPro" id="IPR050951">
    <property type="entry name" value="Retrovirus_Pol_polyprotein"/>
</dbReference>
<dbReference type="InterPro" id="IPR043128">
    <property type="entry name" value="Rev_trsase/Diguanyl_cyclase"/>
</dbReference>
<dbReference type="OrthoDB" id="425619at2759"/>
<reference evidence="4 5" key="1">
    <citation type="journal article" date="2013" name="Curr. Biol.">
        <title>The Genome of the Foraminiferan Reticulomyxa filosa.</title>
        <authorList>
            <person name="Glockner G."/>
            <person name="Hulsmann N."/>
            <person name="Schleicher M."/>
            <person name="Noegel A.A."/>
            <person name="Eichinger L."/>
            <person name="Gallinger C."/>
            <person name="Pawlowski J."/>
            <person name="Sierra R."/>
            <person name="Euteneuer U."/>
            <person name="Pillet L."/>
            <person name="Moustafa A."/>
            <person name="Platzer M."/>
            <person name="Groth M."/>
            <person name="Szafranski K."/>
            <person name="Schliwa M."/>
        </authorList>
    </citation>
    <scope>NUCLEOTIDE SEQUENCE [LARGE SCALE GENOMIC DNA]</scope>
</reference>
<dbReference type="InterPro" id="IPR000477">
    <property type="entry name" value="RT_dom"/>
</dbReference>
<protein>
    <recommendedName>
        <fullName evidence="6">Reverse transcriptase/retrotransposon-derived protein RNase H-like domain-containing protein</fullName>
    </recommendedName>
</protein>
<comment type="caution">
    <text evidence="4">The sequence shown here is derived from an EMBL/GenBank/DDBJ whole genome shotgun (WGS) entry which is preliminary data.</text>
</comment>
<evidence type="ECO:0000313" key="5">
    <source>
        <dbReference type="Proteomes" id="UP000023152"/>
    </source>
</evidence>
<gene>
    <name evidence="4" type="ORF">RFI_27395</name>
</gene>
<dbReference type="InterPro" id="IPR041577">
    <property type="entry name" value="RT_RNaseH_2"/>
</dbReference>
<dbReference type="GO" id="GO:0003824">
    <property type="term" value="F:catalytic activity"/>
    <property type="evidence" value="ECO:0007669"/>
    <property type="project" value="UniProtKB-KW"/>
</dbReference>
<organism evidence="4 5">
    <name type="scientific">Reticulomyxa filosa</name>
    <dbReference type="NCBI Taxonomy" id="46433"/>
    <lineage>
        <taxon>Eukaryota</taxon>
        <taxon>Sar</taxon>
        <taxon>Rhizaria</taxon>
        <taxon>Retaria</taxon>
        <taxon>Foraminifera</taxon>
        <taxon>Monothalamids</taxon>
        <taxon>Reticulomyxidae</taxon>
        <taxon>Reticulomyxa</taxon>
    </lineage>
</organism>
<dbReference type="FunFam" id="3.30.70.270:FF:000020">
    <property type="entry name" value="Transposon Tf2-6 polyprotein-like Protein"/>
    <property type="match status" value="1"/>
</dbReference>
<evidence type="ECO:0000259" key="2">
    <source>
        <dbReference type="Pfam" id="PF00078"/>
    </source>
</evidence>
<sequence length="169" mass="19351">MGFGFSNVPATFQRAMACIFEDIDDVDIYIDDLLASTETEQQHIHVLEKIFQRLRTHNMKLAMKNQLEQLSGFVQWIARFIPNVANVIAELSKLLKKNAKWKWDSTHEDAFAQLKKAIENTQLLHHPKQSDPFMVHCDASDVVVGAALLQIHNGVLVPIEFISKKFDKH</sequence>
<dbReference type="SUPFAM" id="SSF56672">
    <property type="entry name" value="DNA/RNA polymerases"/>
    <property type="match status" value="1"/>
</dbReference>
<dbReference type="PANTHER" id="PTHR37984:SF5">
    <property type="entry name" value="PROTEIN NYNRIN-LIKE"/>
    <property type="match status" value="1"/>
</dbReference>
<dbReference type="OMA" id="RAMACIF"/>
<dbReference type="Pfam" id="PF00078">
    <property type="entry name" value="RVT_1"/>
    <property type="match status" value="1"/>
</dbReference>
<keyword evidence="5" id="KW-1185">Reference proteome</keyword>
<feature type="domain" description="Reverse transcriptase/retrotransposon-derived protein RNase H-like" evidence="3">
    <location>
        <begin position="103"/>
        <end position="168"/>
    </location>
</feature>
<dbReference type="Pfam" id="PF17919">
    <property type="entry name" value="RT_RNaseH_2"/>
    <property type="match status" value="1"/>
</dbReference>
<keyword evidence="1" id="KW-0511">Multifunctional enzyme</keyword>
<proteinExistence type="predicted"/>
<evidence type="ECO:0000256" key="1">
    <source>
        <dbReference type="ARBA" id="ARBA00023268"/>
    </source>
</evidence>
<accession>X6M932</accession>
<dbReference type="InterPro" id="IPR043502">
    <property type="entry name" value="DNA/RNA_pol_sf"/>
</dbReference>
<dbReference type="AlphaFoldDB" id="X6M932"/>
<dbReference type="EMBL" id="ASPP01023758">
    <property type="protein sequence ID" value="ETO09982.1"/>
    <property type="molecule type" value="Genomic_DNA"/>
</dbReference>
<evidence type="ECO:0000313" key="4">
    <source>
        <dbReference type="EMBL" id="ETO09982.1"/>
    </source>
</evidence>